<dbReference type="InterPro" id="IPR000835">
    <property type="entry name" value="HTH_MarR-typ"/>
</dbReference>
<dbReference type="InterPro" id="IPR039422">
    <property type="entry name" value="MarR/SlyA-like"/>
</dbReference>
<keyword evidence="3" id="KW-1185">Reference proteome</keyword>
<dbReference type="PRINTS" id="PR00598">
    <property type="entry name" value="HTHMARR"/>
</dbReference>
<dbReference type="OrthoDB" id="8635520at2"/>
<proteinExistence type="predicted"/>
<dbReference type="STRING" id="67356.AQJ84_15780"/>
<dbReference type="InterPro" id="IPR036390">
    <property type="entry name" value="WH_DNA-bd_sf"/>
</dbReference>
<dbReference type="EMBL" id="LGUS01000217">
    <property type="protein sequence ID" value="KOG30087.1"/>
    <property type="molecule type" value="Genomic_DNA"/>
</dbReference>
<name>A0A0L8KW03_9ACTN</name>
<organism evidence="2 3">
    <name type="scientific">Streptomyces resistomycificus</name>
    <dbReference type="NCBI Taxonomy" id="67356"/>
    <lineage>
        <taxon>Bacteria</taxon>
        <taxon>Bacillati</taxon>
        <taxon>Actinomycetota</taxon>
        <taxon>Actinomycetes</taxon>
        <taxon>Kitasatosporales</taxon>
        <taxon>Streptomycetaceae</taxon>
        <taxon>Streptomyces</taxon>
        <taxon>Streptomyces aurantiacus group</taxon>
    </lineage>
</organism>
<evidence type="ECO:0000313" key="3">
    <source>
        <dbReference type="Proteomes" id="UP000037251"/>
    </source>
</evidence>
<evidence type="ECO:0000259" key="1">
    <source>
        <dbReference type="PROSITE" id="PS50995"/>
    </source>
</evidence>
<gene>
    <name evidence="2" type="ORF">ADK37_35510</name>
</gene>
<dbReference type="Proteomes" id="UP000037251">
    <property type="component" value="Unassembled WGS sequence"/>
</dbReference>
<dbReference type="SUPFAM" id="SSF46785">
    <property type="entry name" value="Winged helix' DNA-binding domain"/>
    <property type="match status" value="1"/>
</dbReference>
<accession>A0A0L8KW03</accession>
<dbReference type="RefSeq" id="WP_030044321.1">
    <property type="nucleotide sequence ID" value="NZ_KL575645.1"/>
</dbReference>
<dbReference type="GO" id="GO:0003700">
    <property type="term" value="F:DNA-binding transcription factor activity"/>
    <property type="evidence" value="ECO:0007669"/>
    <property type="project" value="InterPro"/>
</dbReference>
<sequence length="164" mass="18684">MEPRWLSPEEQRAWRAYRDLGLVLEDALDQELRHKSGLSHLYYSVMVFLSEAPERRLRMTDLAEQLKIARTRLSYTVTRMEERGWVRREDAPGDGRAQLAVLTEEGLTALEQAAPSHVATVRAAVFDRLTPEQARAFGEACEIILAGLTGPDRPAFPADLPWRR</sequence>
<dbReference type="eggNOG" id="COG1846">
    <property type="taxonomic scope" value="Bacteria"/>
</dbReference>
<comment type="caution">
    <text evidence="2">The sequence shown here is derived from an EMBL/GenBank/DDBJ whole genome shotgun (WGS) entry which is preliminary data.</text>
</comment>
<dbReference type="Pfam" id="PF12802">
    <property type="entry name" value="MarR_2"/>
    <property type="match status" value="1"/>
</dbReference>
<dbReference type="InterPro" id="IPR036388">
    <property type="entry name" value="WH-like_DNA-bd_sf"/>
</dbReference>
<feature type="domain" description="HTH marR-type" evidence="1">
    <location>
        <begin position="10"/>
        <end position="146"/>
    </location>
</feature>
<dbReference type="SMART" id="SM00347">
    <property type="entry name" value="HTH_MARR"/>
    <property type="match status" value="1"/>
</dbReference>
<dbReference type="Gene3D" id="1.10.10.10">
    <property type="entry name" value="Winged helix-like DNA-binding domain superfamily/Winged helix DNA-binding domain"/>
    <property type="match status" value="1"/>
</dbReference>
<dbReference type="PANTHER" id="PTHR33164">
    <property type="entry name" value="TRANSCRIPTIONAL REGULATOR, MARR FAMILY"/>
    <property type="match status" value="1"/>
</dbReference>
<evidence type="ECO:0000313" key="2">
    <source>
        <dbReference type="EMBL" id="KOG30087.1"/>
    </source>
</evidence>
<dbReference type="GO" id="GO:0006950">
    <property type="term" value="P:response to stress"/>
    <property type="evidence" value="ECO:0007669"/>
    <property type="project" value="TreeGrafter"/>
</dbReference>
<dbReference type="PROSITE" id="PS50995">
    <property type="entry name" value="HTH_MARR_2"/>
    <property type="match status" value="1"/>
</dbReference>
<reference evidence="3" key="1">
    <citation type="submission" date="2015-07" db="EMBL/GenBank/DDBJ databases">
        <authorList>
            <person name="Ju K.-S."/>
            <person name="Doroghazi J.R."/>
            <person name="Metcalf W.W."/>
        </authorList>
    </citation>
    <scope>NUCLEOTIDE SEQUENCE [LARGE SCALE GENOMIC DNA]</scope>
    <source>
        <strain evidence="3">NRRL 2290</strain>
    </source>
</reference>
<dbReference type="AlphaFoldDB" id="A0A0L8KW03"/>
<protein>
    <submittedName>
        <fullName evidence="2">MarR family transcriptional regulator</fullName>
    </submittedName>
</protein>
<dbReference type="PATRIC" id="fig|67356.5.peg.7587"/>
<dbReference type="PANTHER" id="PTHR33164:SF99">
    <property type="entry name" value="MARR FAMILY REGULATORY PROTEIN"/>
    <property type="match status" value="1"/>
</dbReference>